<dbReference type="PANTHER" id="PTHR15551:SF3">
    <property type="entry name" value="LIM AND CALPONIN HOMOLOGY DOMAINS-CONTAINING PROTEIN 1"/>
    <property type="match status" value="1"/>
</dbReference>
<dbReference type="GO" id="GO:0051496">
    <property type="term" value="P:positive regulation of stress fiber assembly"/>
    <property type="evidence" value="ECO:0007669"/>
    <property type="project" value="TreeGrafter"/>
</dbReference>
<dbReference type="Pfam" id="PF15949">
    <property type="entry name" value="DUF4757"/>
    <property type="match status" value="1"/>
</dbReference>
<evidence type="ECO:0000256" key="3">
    <source>
        <dbReference type="ARBA" id="ARBA00023038"/>
    </source>
</evidence>
<dbReference type="Gene3D" id="1.10.418.10">
    <property type="entry name" value="Calponin-like domain"/>
    <property type="match status" value="1"/>
</dbReference>
<keyword evidence="3 4" id="KW-0440">LIM domain</keyword>
<evidence type="ECO:0000256" key="5">
    <source>
        <dbReference type="SAM" id="Coils"/>
    </source>
</evidence>
<feature type="region of interest" description="Disordered" evidence="6">
    <location>
        <begin position="830"/>
        <end position="947"/>
    </location>
</feature>
<feature type="compositionally biased region" description="Basic and acidic residues" evidence="6">
    <location>
        <begin position="382"/>
        <end position="406"/>
    </location>
</feature>
<feature type="compositionally biased region" description="Polar residues" evidence="6">
    <location>
        <begin position="517"/>
        <end position="528"/>
    </location>
</feature>
<dbReference type="InterPro" id="IPR001997">
    <property type="entry name" value="Calponin/LIMCH1"/>
</dbReference>
<keyword evidence="1 4" id="KW-0479">Metal-binding</keyword>
<name>A0A7J7ZCV2_RHIFE</name>
<proteinExistence type="predicted"/>
<feature type="compositionally biased region" description="Low complexity" evidence="6">
    <location>
        <begin position="204"/>
        <end position="213"/>
    </location>
</feature>
<keyword evidence="5" id="KW-0175">Coiled coil</keyword>
<dbReference type="Gene3D" id="2.10.110.10">
    <property type="entry name" value="Cysteine Rich Protein"/>
    <property type="match status" value="1"/>
</dbReference>
<dbReference type="GO" id="GO:0003779">
    <property type="term" value="F:actin binding"/>
    <property type="evidence" value="ECO:0007669"/>
    <property type="project" value="InterPro"/>
</dbReference>
<protein>
    <submittedName>
        <fullName evidence="9">LIM and calponin homology domains 1</fullName>
    </submittedName>
</protein>
<comment type="caution">
    <text evidence="9">The sequence shown here is derived from an EMBL/GenBank/DDBJ whole genome shotgun (WGS) entry which is preliminary data.</text>
</comment>
<sequence length="1057" mass="119177">MACPALGLEALQPLQPEPPPEPAFSEAQKWIEQVTGRSFGDKDFRTGLENGILLCELLNAIKPGLVKKINRLPTPIAGLDNIILFLRGCKELGLKESQLFDPSDLQDTSNRATVKSLDYSRKLKNVLVTIYWLGKAANSCASYSGTTLNLKEFEGLLAQMRKETDDIESPKRSIRDSGYIDCWDSERSDSLSPPRHGRDDSFDSLDSFGSRSRQTPSPDVVLRGSSDGRGSDSESDLPHRKLPDVKKDDMSARRTSHGEPKSAVPFNQYLPNKSNQTAYVPAPLRKKKAEREEYRKSWSTATSPLGGERPFRYGPRTAVSDDAESTSMFDVRCEEEAAVQPHSRARQEQLQLINNQLREEDDKWQDDLARWKSRRRSASQDLIKKEEERKKMEKLLAGEDGTSERRKSIKTYREIVQEKERRERELHEAYKNARSQEEAEGILQQYIERFTISEAVLERLEMPKILERSHSTEPNLSPFLTDPSPMKYLRQQSLPPPKFTATVETTIARTSVLDTSISAGSGSPSKTVTPKAVPMLTPKPYSQPKNSQEVLKTFKVDGKVSMNGETVHDDEEEKERECPTVTLAPSLTKSQMFEDVARVHGSPVELKQDNNSIEINIKKPNFVPQEPTATTEETEPNSQEDENDGEKPEKGNTELASSEPQHFTTTVTRSSPTVALVEFSSSPTLKNDVPEEKDHKKPDNEMSGKVELVLSQKVVKPKSPEPEATLTFPFLDKMPETNQSHLPNLNSQVDSPSSEKSPVTTPFKFWAWDPEEERRRQEKWQQEQERLLQERYQKEQDKLKEEWEKAQKEVEEEERRYYEEERKIIEDTVVPFTISSSSADQLSTSSSVTEGSGTVNKMDLENCREEQETRQKKPFQGDNNDLLVKTRESDPLEEKGSLTPEALTDSENPVSKRTHQDGQLDNEAGAPHGGMNPQLVQDPPQNQQVSNPTMNILEDVKPKTLPLDKSINHQLESPSERRKSISGKKLCSSCGLPLGKGAAMIIETLNLYFHIQCFKCGICKGQLGDAVSGTDVRIRNGLLNCNECYMRSRSAGQPTTL</sequence>
<feature type="region of interest" description="Disordered" evidence="6">
    <location>
        <begin position="517"/>
        <end position="549"/>
    </location>
</feature>
<dbReference type="GO" id="GO:0046872">
    <property type="term" value="F:metal ion binding"/>
    <property type="evidence" value="ECO:0007669"/>
    <property type="project" value="UniProtKB-KW"/>
</dbReference>
<dbReference type="FunFam" id="2.10.110.10:FF:000041">
    <property type="entry name" value="LIM and calponin homology domains 1"/>
    <property type="match status" value="1"/>
</dbReference>
<dbReference type="PANTHER" id="PTHR15551">
    <property type="entry name" value="LIM DOMAIN ONLY 7"/>
    <property type="match status" value="1"/>
</dbReference>
<dbReference type="PRINTS" id="PR00888">
    <property type="entry name" value="SM22CALPONIN"/>
</dbReference>
<evidence type="ECO:0000259" key="8">
    <source>
        <dbReference type="PROSITE" id="PS50023"/>
    </source>
</evidence>
<reference evidence="9 10" key="1">
    <citation type="journal article" date="2020" name="Nature">
        <title>Six reference-quality genomes reveal evolution of bat adaptations.</title>
        <authorList>
            <person name="Jebb D."/>
            <person name="Huang Z."/>
            <person name="Pippel M."/>
            <person name="Hughes G.M."/>
            <person name="Lavrichenko K."/>
            <person name="Devanna P."/>
            <person name="Winkler S."/>
            <person name="Jermiin L.S."/>
            <person name="Skirmuntt E.C."/>
            <person name="Katzourakis A."/>
            <person name="Burkitt-Gray L."/>
            <person name="Ray D.A."/>
            <person name="Sullivan K.A.M."/>
            <person name="Roscito J.G."/>
            <person name="Kirilenko B.M."/>
            <person name="Davalos L.M."/>
            <person name="Corthals A.P."/>
            <person name="Power M.L."/>
            <person name="Jones G."/>
            <person name="Ransome R.D."/>
            <person name="Dechmann D.K.N."/>
            <person name="Locatelli A.G."/>
            <person name="Puechmaille S.J."/>
            <person name="Fedrigo O."/>
            <person name="Jarvis E.D."/>
            <person name="Hiller M."/>
            <person name="Vernes S.C."/>
            <person name="Myers E.W."/>
            <person name="Teeling E.C."/>
        </authorList>
    </citation>
    <scope>NUCLEOTIDE SEQUENCE [LARGE SCALE GENOMIC DNA]</scope>
    <source>
        <strain evidence="9">MRhiFer1</strain>
        <tissue evidence="9">Lung</tissue>
    </source>
</reference>
<feature type="region of interest" description="Disordered" evidence="6">
    <location>
        <begin position="372"/>
        <end position="406"/>
    </location>
</feature>
<dbReference type="PROSITE" id="PS00478">
    <property type="entry name" value="LIM_DOMAIN_1"/>
    <property type="match status" value="1"/>
</dbReference>
<feature type="coiled-coil region" evidence="5">
    <location>
        <begin position="782"/>
        <end position="823"/>
    </location>
</feature>
<dbReference type="PROSITE" id="PS50021">
    <property type="entry name" value="CH"/>
    <property type="match status" value="1"/>
</dbReference>
<dbReference type="InterPro" id="IPR036872">
    <property type="entry name" value="CH_dom_sf"/>
</dbReference>
<keyword evidence="2 4" id="KW-0862">Zinc</keyword>
<dbReference type="GO" id="GO:0051893">
    <property type="term" value="P:regulation of focal adhesion assembly"/>
    <property type="evidence" value="ECO:0007669"/>
    <property type="project" value="TreeGrafter"/>
</dbReference>
<feature type="compositionally biased region" description="Low complexity" evidence="6">
    <location>
        <begin position="835"/>
        <end position="855"/>
    </location>
</feature>
<feature type="compositionally biased region" description="Basic and acidic residues" evidence="6">
    <location>
        <begin position="229"/>
        <end position="260"/>
    </location>
</feature>
<feature type="region of interest" description="Disordered" evidence="6">
    <location>
        <begin position="185"/>
        <end position="323"/>
    </location>
</feature>
<dbReference type="PRINTS" id="PR00889">
    <property type="entry name" value="CALPONIN"/>
</dbReference>
<dbReference type="AlphaFoldDB" id="A0A7J7ZCV2"/>
<evidence type="ECO:0000259" key="7">
    <source>
        <dbReference type="PROSITE" id="PS50021"/>
    </source>
</evidence>
<dbReference type="FunFam" id="1.10.418.10:FF:000038">
    <property type="entry name" value="LIM and calponin homology domains-containing protein 1"/>
    <property type="match status" value="1"/>
</dbReference>
<dbReference type="EMBL" id="JACAGC010000004">
    <property type="protein sequence ID" value="KAF6371964.1"/>
    <property type="molecule type" value="Genomic_DNA"/>
</dbReference>
<feature type="domain" description="LIM zinc-binding" evidence="8">
    <location>
        <begin position="985"/>
        <end position="1051"/>
    </location>
</feature>
<dbReference type="GO" id="GO:0010604">
    <property type="term" value="P:positive regulation of macromolecule metabolic process"/>
    <property type="evidence" value="ECO:0007669"/>
    <property type="project" value="UniProtKB-ARBA"/>
</dbReference>
<dbReference type="GO" id="GO:0031032">
    <property type="term" value="P:actomyosin structure organization"/>
    <property type="evidence" value="ECO:0007669"/>
    <property type="project" value="InterPro"/>
</dbReference>
<evidence type="ECO:0000256" key="2">
    <source>
        <dbReference type="ARBA" id="ARBA00022833"/>
    </source>
</evidence>
<feature type="region of interest" description="Disordered" evidence="6">
    <location>
        <begin position="564"/>
        <end position="586"/>
    </location>
</feature>
<evidence type="ECO:0000313" key="9">
    <source>
        <dbReference type="EMBL" id="KAF6371964.1"/>
    </source>
</evidence>
<feature type="compositionally biased region" description="Basic and acidic residues" evidence="6">
    <location>
        <begin position="858"/>
        <end position="871"/>
    </location>
</feature>
<dbReference type="Pfam" id="PF00412">
    <property type="entry name" value="LIM"/>
    <property type="match status" value="1"/>
</dbReference>
<dbReference type="GO" id="GO:0032034">
    <property type="term" value="F:myosin II head/neck binding"/>
    <property type="evidence" value="ECO:0007669"/>
    <property type="project" value="TreeGrafter"/>
</dbReference>
<feature type="compositionally biased region" description="Polar residues" evidence="6">
    <location>
        <begin position="269"/>
        <end position="278"/>
    </location>
</feature>
<dbReference type="CDD" id="cd08368">
    <property type="entry name" value="LIM"/>
    <property type="match status" value="1"/>
</dbReference>
<evidence type="ECO:0000256" key="4">
    <source>
        <dbReference type="PROSITE-ProRule" id="PRU00125"/>
    </source>
</evidence>
<dbReference type="PROSITE" id="PS50023">
    <property type="entry name" value="LIM_DOMAIN_2"/>
    <property type="match status" value="1"/>
</dbReference>
<dbReference type="Pfam" id="PF00307">
    <property type="entry name" value="CH"/>
    <property type="match status" value="1"/>
</dbReference>
<dbReference type="InterPro" id="IPR001715">
    <property type="entry name" value="CH_dom"/>
</dbReference>
<dbReference type="Proteomes" id="UP000585614">
    <property type="component" value="Unassembled WGS sequence"/>
</dbReference>
<feature type="compositionally biased region" description="Basic and acidic residues" evidence="6">
    <location>
        <begin position="884"/>
        <end position="896"/>
    </location>
</feature>
<gene>
    <name evidence="9" type="ORF">mRhiFer1_007733</name>
</gene>
<dbReference type="SMART" id="SM00033">
    <property type="entry name" value="CH"/>
    <property type="match status" value="1"/>
</dbReference>
<evidence type="ECO:0000256" key="6">
    <source>
        <dbReference type="SAM" id="MobiDB-lite"/>
    </source>
</evidence>
<dbReference type="GO" id="GO:0080090">
    <property type="term" value="P:regulation of primary metabolic process"/>
    <property type="evidence" value="ECO:0007669"/>
    <property type="project" value="UniProtKB-ARBA"/>
</dbReference>
<feature type="domain" description="Calponin-homology (CH)" evidence="7">
    <location>
        <begin position="21"/>
        <end position="125"/>
    </location>
</feature>
<feature type="compositionally biased region" description="Polar residues" evidence="6">
    <location>
        <begin position="736"/>
        <end position="760"/>
    </location>
</feature>
<dbReference type="GO" id="GO:0001725">
    <property type="term" value="C:stress fiber"/>
    <property type="evidence" value="ECO:0007669"/>
    <property type="project" value="TreeGrafter"/>
</dbReference>
<dbReference type="CDD" id="cd21278">
    <property type="entry name" value="CH_LIMCH1"/>
    <property type="match status" value="1"/>
</dbReference>
<dbReference type="InterPro" id="IPR003096">
    <property type="entry name" value="SM22_calponin"/>
</dbReference>
<evidence type="ECO:0000256" key="1">
    <source>
        <dbReference type="ARBA" id="ARBA00022723"/>
    </source>
</evidence>
<dbReference type="SMART" id="SM00132">
    <property type="entry name" value="LIM"/>
    <property type="match status" value="1"/>
</dbReference>
<feature type="region of interest" description="Disordered" evidence="6">
    <location>
        <begin position="600"/>
        <end position="764"/>
    </location>
</feature>
<dbReference type="InterPro" id="IPR001781">
    <property type="entry name" value="Znf_LIM"/>
</dbReference>
<accession>A0A7J7ZCV2</accession>
<feature type="compositionally biased region" description="Polar residues" evidence="6">
    <location>
        <begin position="654"/>
        <end position="685"/>
    </location>
</feature>
<organism evidence="9 10">
    <name type="scientific">Rhinolophus ferrumequinum</name>
    <name type="common">Greater horseshoe bat</name>
    <dbReference type="NCBI Taxonomy" id="59479"/>
    <lineage>
        <taxon>Eukaryota</taxon>
        <taxon>Metazoa</taxon>
        <taxon>Chordata</taxon>
        <taxon>Craniata</taxon>
        <taxon>Vertebrata</taxon>
        <taxon>Euteleostomi</taxon>
        <taxon>Mammalia</taxon>
        <taxon>Eutheria</taxon>
        <taxon>Laurasiatheria</taxon>
        <taxon>Chiroptera</taxon>
        <taxon>Yinpterochiroptera</taxon>
        <taxon>Rhinolophoidea</taxon>
        <taxon>Rhinolophidae</taxon>
        <taxon>Rhinolophinae</taxon>
        <taxon>Rhinolophus</taxon>
    </lineage>
</organism>
<dbReference type="SUPFAM" id="SSF47576">
    <property type="entry name" value="Calponin-homology domain, CH-domain"/>
    <property type="match status" value="1"/>
</dbReference>
<dbReference type="InterPro" id="IPR031865">
    <property type="entry name" value="DUF4757"/>
</dbReference>
<feature type="compositionally biased region" description="Basic and acidic residues" evidence="6">
    <location>
        <begin position="688"/>
        <end position="704"/>
    </location>
</feature>
<evidence type="ECO:0000313" key="10">
    <source>
        <dbReference type="Proteomes" id="UP000585614"/>
    </source>
</evidence>
<feature type="compositionally biased region" description="Acidic residues" evidence="6">
    <location>
        <begin position="632"/>
        <end position="644"/>
    </location>
</feature>